<protein>
    <recommendedName>
        <fullName evidence="4">RRM domain-containing protein</fullName>
    </recommendedName>
</protein>
<evidence type="ECO:0000313" key="3">
    <source>
        <dbReference type="Proteomes" id="UP000224854"/>
    </source>
</evidence>
<feature type="region of interest" description="Disordered" evidence="1">
    <location>
        <begin position="271"/>
        <end position="293"/>
    </location>
</feature>
<evidence type="ECO:0000256" key="1">
    <source>
        <dbReference type="SAM" id="MobiDB-lite"/>
    </source>
</evidence>
<dbReference type="InterPro" id="IPR035979">
    <property type="entry name" value="RBD_domain_sf"/>
</dbReference>
<accession>A0A2C5YXB3</accession>
<dbReference type="GO" id="GO:0003676">
    <property type="term" value="F:nucleic acid binding"/>
    <property type="evidence" value="ECO:0007669"/>
    <property type="project" value="InterPro"/>
</dbReference>
<evidence type="ECO:0000313" key="2">
    <source>
        <dbReference type="EMBL" id="PHH72263.1"/>
    </source>
</evidence>
<proteinExistence type="predicted"/>
<dbReference type="CDD" id="cd00590">
    <property type="entry name" value="RRM_SF"/>
    <property type="match status" value="1"/>
</dbReference>
<dbReference type="SUPFAM" id="SSF54928">
    <property type="entry name" value="RNA-binding domain, RBD"/>
    <property type="match status" value="1"/>
</dbReference>
<reference evidence="2 3" key="1">
    <citation type="submission" date="2017-06" db="EMBL/GenBank/DDBJ databases">
        <title>Ant-infecting Ophiocordyceps genomes reveal a high diversity of potential behavioral manipulation genes and a possible major role for enterotoxins.</title>
        <authorList>
            <person name="De Bekker C."/>
            <person name="Evans H.C."/>
            <person name="Brachmann A."/>
            <person name="Hughes D.P."/>
        </authorList>
    </citation>
    <scope>NUCLEOTIDE SEQUENCE [LARGE SCALE GENOMIC DNA]</scope>
    <source>
        <strain evidence="2 3">1348a</strain>
    </source>
</reference>
<dbReference type="OrthoDB" id="5374349at2759"/>
<name>A0A2C5YXB3_9HYPO</name>
<evidence type="ECO:0008006" key="4">
    <source>
        <dbReference type="Google" id="ProtNLM"/>
    </source>
</evidence>
<comment type="caution">
    <text evidence="2">The sequence shown here is derived from an EMBL/GenBank/DDBJ whole genome shotgun (WGS) entry which is preliminary data.</text>
</comment>
<keyword evidence="3" id="KW-1185">Reference proteome</keyword>
<feature type="compositionally biased region" description="Polar residues" evidence="1">
    <location>
        <begin position="226"/>
        <end position="235"/>
    </location>
</feature>
<feature type="region of interest" description="Disordered" evidence="1">
    <location>
        <begin position="222"/>
        <end position="253"/>
    </location>
</feature>
<sequence>MASVASDFQKVISEARERRKNEALADKIFTRGRRQSAPSKFKPVPGPSLASRVGVNKRVAPLNTNSSSRRASVPAGNIDGEWTHDLHASLDRRHAQPARARDAAPKTRAASRRISRLAAAVDRMDLDQVNILDPHGISIKGAAGPFAVLAQNFAPGTTAADIESAFTPISGEMLSCRIIKTSPFILAELIFASRDNGQRVIDMFNDKPADGRLLKVYAKPGGYKPLSSSTRNSPPSDAPSGPRSTRNSRPNIAYGSISSDLMDVDNILPSNFSRPLYSDRMMSQRGRGWQDGR</sequence>
<dbReference type="EMBL" id="NJEU01000598">
    <property type="protein sequence ID" value="PHH72263.1"/>
    <property type="molecule type" value="Genomic_DNA"/>
</dbReference>
<dbReference type="Proteomes" id="UP000224854">
    <property type="component" value="Unassembled WGS sequence"/>
</dbReference>
<feature type="region of interest" description="Disordered" evidence="1">
    <location>
        <begin position="23"/>
        <end position="80"/>
    </location>
</feature>
<dbReference type="AlphaFoldDB" id="A0A2C5YXB3"/>
<organism evidence="2 3">
    <name type="scientific">Ophiocordyceps australis</name>
    <dbReference type="NCBI Taxonomy" id="1399860"/>
    <lineage>
        <taxon>Eukaryota</taxon>
        <taxon>Fungi</taxon>
        <taxon>Dikarya</taxon>
        <taxon>Ascomycota</taxon>
        <taxon>Pezizomycotina</taxon>
        <taxon>Sordariomycetes</taxon>
        <taxon>Hypocreomycetidae</taxon>
        <taxon>Hypocreales</taxon>
        <taxon>Ophiocordycipitaceae</taxon>
        <taxon>Ophiocordyceps</taxon>
    </lineage>
</organism>
<gene>
    <name evidence="2" type="ORF">CDD82_6057</name>
</gene>